<dbReference type="Proteomes" id="UP001592581">
    <property type="component" value="Unassembled WGS sequence"/>
</dbReference>
<keyword evidence="3" id="KW-1185">Reference proteome</keyword>
<gene>
    <name evidence="2" type="ORF">ABUW04_21560</name>
</gene>
<dbReference type="RefSeq" id="WP_380566271.1">
    <property type="nucleotide sequence ID" value="NZ_JBEUKS010000007.1"/>
</dbReference>
<dbReference type="GO" id="GO:0051213">
    <property type="term" value="F:dioxygenase activity"/>
    <property type="evidence" value="ECO:0007669"/>
    <property type="project" value="UniProtKB-KW"/>
</dbReference>
<evidence type="ECO:0000313" key="2">
    <source>
        <dbReference type="EMBL" id="MFC1440851.1"/>
    </source>
</evidence>
<organism evidence="2 3">
    <name type="scientific">Streptacidiphilus jeojiensis</name>
    <dbReference type="NCBI Taxonomy" id="3229225"/>
    <lineage>
        <taxon>Bacteria</taxon>
        <taxon>Bacillati</taxon>
        <taxon>Actinomycetota</taxon>
        <taxon>Actinomycetes</taxon>
        <taxon>Kitasatosporales</taxon>
        <taxon>Streptomycetaceae</taxon>
        <taxon>Streptacidiphilus</taxon>
    </lineage>
</organism>
<dbReference type="InterPro" id="IPR006311">
    <property type="entry name" value="TAT_signal"/>
</dbReference>
<evidence type="ECO:0000256" key="1">
    <source>
        <dbReference type="SAM" id="MobiDB-lite"/>
    </source>
</evidence>
<dbReference type="PANTHER" id="PTHR34315">
    <property type="match status" value="1"/>
</dbReference>
<keyword evidence="2" id="KW-0560">Oxidoreductase</keyword>
<feature type="region of interest" description="Disordered" evidence="1">
    <location>
        <begin position="142"/>
        <end position="209"/>
    </location>
</feature>
<dbReference type="Gene3D" id="2.60.130.10">
    <property type="entry name" value="Aromatic compound dioxygenase"/>
    <property type="match status" value="1"/>
</dbReference>
<feature type="compositionally biased region" description="Low complexity" evidence="1">
    <location>
        <begin position="158"/>
        <end position="206"/>
    </location>
</feature>
<comment type="caution">
    <text evidence="2">The sequence shown here is derived from an EMBL/GenBank/DDBJ whole genome shotgun (WGS) entry which is preliminary data.</text>
</comment>
<dbReference type="InterPro" id="IPR015889">
    <property type="entry name" value="Intradiol_dOase_core"/>
</dbReference>
<protein>
    <submittedName>
        <fullName evidence="2">Intradiol ring-cleavage dioxygenase</fullName>
    </submittedName>
</protein>
<proteinExistence type="predicted"/>
<dbReference type="CDD" id="cd03457">
    <property type="entry name" value="intradiol_dioxygenase_like"/>
    <property type="match status" value="1"/>
</dbReference>
<sequence length="367" mass="37662">MTKRQLTHTERTTASVPTSRRKILTLGGAGIALGAAGLAAPGALDSAFAAEAEQAGGKKGKPKGPATTCALTEEVTEGPYYIDDEAIRSDITEDRTGVPLRLRLTVLDTEHCRPLRNAAVEIWHCDATGDYSGFIGWQSLGGGGGGAAPTGTPPTGAPPTGSASDSPSASDSASATSTDTAAASASASASASSSGGPGTTTSTGGSNTPTDEYRWLRGVLFTNEHGQVEFKTIYPGWYIPRAIHIHVKVHTGGQRVKRHYIGGTSVHTGQLFFPEEVTTVVAASDPYVTHTAERTVLSEDMVYDGGGVTSGLLTVVKRTNGRHHSEWKLSDGYLATLDLGVTTSTSSTTASAPAAPSASATASATTT</sequence>
<reference evidence="2 3" key="1">
    <citation type="submission" date="2024-06" db="EMBL/GenBank/DDBJ databases">
        <authorList>
            <person name="Lee S.D."/>
        </authorList>
    </citation>
    <scope>NUCLEOTIDE SEQUENCE [LARGE SCALE GENOMIC DNA]</scope>
    <source>
        <strain evidence="2 3">N1-10</strain>
    </source>
</reference>
<name>A0ABV6XRJ3_9ACTN</name>
<feature type="region of interest" description="Disordered" evidence="1">
    <location>
        <begin position="345"/>
        <end position="367"/>
    </location>
</feature>
<dbReference type="PANTHER" id="PTHR34315:SF1">
    <property type="entry name" value="INTRADIOL RING-CLEAVAGE DIOXYGENASES DOMAIN-CONTAINING PROTEIN-RELATED"/>
    <property type="match status" value="1"/>
</dbReference>
<evidence type="ECO:0000313" key="3">
    <source>
        <dbReference type="Proteomes" id="UP001592581"/>
    </source>
</evidence>
<dbReference type="EMBL" id="JBEUKS010000007">
    <property type="protein sequence ID" value="MFC1440851.1"/>
    <property type="molecule type" value="Genomic_DNA"/>
</dbReference>
<dbReference type="SUPFAM" id="SSF49482">
    <property type="entry name" value="Aromatic compound dioxygenase"/>
    <property type="match status" value="1"/>
</dbReference>
<keyword evidence="2" id="KW-0223">Dioxygenase</keyword>
<accession>A0ABV6XRJ3</accession>
<dbReference type="PROSITE" id="PS51318">
    <property type="entry name" value="TAT"/>
    <property type="match status" value="1"/>
</dbReference>